<organism evidence="1 2">
    <name type="scientific">Paralimibaculum aggregatum</name>
    <dbReference type="NCBI Taxonomy" id="3036245"/>
    <lineage>
        <taxon>Bacteria</taxon>
        <taxon>Pseudomonadati</taxon>
        <taxon>Pseudomonadota</taxon>
        <taxon>Alphaproteobacteria</taxon>
        <taxon>Rhodobacterales</taxon>
        <taxon>Paracoccaceae</taxon>
        <taxon>Paralimibaculum</taxon>
    </lineage>
</organism>
<accession>A0ABQ6LPG6</accession>
<evidence type="ECO:0000313" key="1">
    <source>
        <dbReference type="EMBL" id="GMG84324.1"/>
    </source>
</evidence>
<proteinExistence type="predicted"/>
<evidence type="ECO:0000313" key="2">
    <source>
        <dbReference type="Proteomes" id="UP001239909"/>
    </source>
</evidence>
<name>A0ABQ6LPG6_9RHOB</name>
<reference evidence="1 2" key="1">
    <citation type="submission" date="2023-04" db="EMBL/GenBank/DDBJ databases">
        <title>Marinoamorphus aggregata gen. nov., sp. Nov., isolate from tissue of brittle star Ophioplocus japonicus.</title>
        <authorList>
            <person name="Kawano K."/>
            <person name="Sawayama S."/>
            <person name="Nakagawa S."/>
        </authorList>
    </citation>
    <scope>NUCLEOTIDE SEQUENCE [LARGE SCALE GENOMIC DNA]</scope>
    <source>
        <strain evidence="1 2">NKW23</strain>
    </source>
</reference>
<dbReference type="EMBL" id="BSYI01000034">
    <property type="protein sequence ID" value="GMG84324.1"/>
    <property type="molecule type" value="Genomic_DNA"/>
</dbReference>
<keyword evidence="2" id="KW-1185">Reference proteome</keyword>
<dbReference type="Proteomes" id="UP001239909">
    <property type="component" value="Unassembled WGS sequence"/>
</dbReference>
<sequence length="398" mass="43560">MKANAKPELEQKWWRKNKAKTLKSTGFGKVLGEYETALKDFETWPANGAEKAYETAVALLSKRLPSAADAAIKACNARLHKDTVACLETYRKKTFPEELKRIQAIRKNFDELASKAEREVRGHFDTIGRLFDEAADLQEEIYTAIGGIEDAKKAAIAASKKADKPALEAAGKIATAAMQKASAAYGKLGKLQKPAETAYRNLQAAMARAADPGAVDRLRKDAELGKDKIVNVIQDMDYEMKDAMKAENQLLGIIEGRIDETAALAETIERSCRLFMEANKGVKGNLNQISAELSSLRDAIRSAGTPSDGGKQATAFARSLKTLVERFAKSAKSAAAQHKKLTAERKTWPKDLLSQSSFARLKRDVEIALGQDDATVKDVRTITTKLKETQQMIVGLNG</sequence>
<protein>
    <submittedName>
        <fullName evidence="1">Uncharacterized protein</fullName>
    </submittedName>
</protein>
<dbReference type="RefSeq" id="WP_285673349.1">
    <property type="nucleotide sequence ID" value="NZ_BSYI01000034.1"/>
</dbReference>
<gene>
    <name evidence="1" type="ORF">LNKW23_35390</name>
</gene>
<comment type="caution">
    <text evidence="1">The sequence shown here is derived from an EMBL/GenBank/DDBJ whole genome shotgun (WGS) entry which is preliminary data.</text>
</comment>